<comment type="caution">
    <text evidence="5">The sequence shown here is derived from an EMBL/GenBank/DDBJ whole genome shotgun (WGS) entry which is preliminary data.</text>
</comment>
<dbReference type="InterPro" id="IPR000504">
    <property type="entry name" value="RRM_dom"/>
</dbReference>
<dbReference type="AlphaFoldDB" id="A0A0G1U794"/>
<evidence type="ECO:0000313" key="6">
    <source>
        <dbReference type="Proteomes" id="UP000033860"/>
    </source>
</evidence>
<protein>
    <recommendedName>
        <fullName evidence="4">RRM domain-containing protein</fullName>
    </recommendedName>
</protein>
<gene>
    <name evidence="5" type="ORF">UX85_C0001G0287</name>
</gene>
<proteinExistence type="predicted"/>
<name>A0A0G1U794_9BACT</name>
<feature type="domain" description="RRM" evidence="4">
    <location>
        <begin position="4"/>
        <end position="82"/>
    </location>
</feature>
<dbReference type="Proteomes" id="UP000033860">
    <property type="component" value="Unassembled WGS sequence"/>
</dbReference>
<dbReference type="InterPro" id="IPR050502">
    <property type="entry name" value="Euk_RNA-bind_prot"/>
</dbReference>
<evidence type="ECO:0000259" key="4">
    <source>
        <dbReference type="PROSITE" id="PS50102"/>
    </source>
</evidence>
<dbReference type="PANTHER" id="PTHR48025">
    <property type="entry name" value="OS02G0815200 PROTEIN"/>
    <property type="match status" value="1"/>
</dbReference>
<dbReference type="SUPFAM" id="SSF54928">
    <property type="entry name" value="RNA-binding domain, RBD"/>
    <property type="match status" value="1"/>
</dbReference>
<dbReference type="Gene3D" id="3.30.70.330">
    <property type="match status" value="1"/>
</dbReference>
<dbReference type="InterPro" id="IPR035979">
    <property type="entry name" value="RBD_domain_sf"/>
</dbReference>
<organism evidence="5 6">
    <name type="scientific">Candidatus Beckwithbacteria bacterium GW2011_GWB1_47_15</name>
    <dbReference type="NCBI Taxonomy" id="1618371"/>
    <lineage>
        <taxon>Bacteria</taxon>
        <taxon>Candidatus Beckwithiibacteriota</taxon>
    </lineage>
</organism>
<evidence type="ECO:0000256" key="3">
    <source>
        <dbReference type="SAM" id="MobiDB-lite"/>
    </source>
</evidence>
<evidence type="ECO:0000256" key="2">
    <source>
        <dbReference type="ARBA" id="ARBA00022884"/>
    </source>
</evidence>
<dbReference type="Pfam" id="PF00076">
    <property type="entry name" value="RRM_1"/>
    <property type="match status" value="1"/>
</dbReference>
<keyword evidence="2" id="KW-0694">RNA-binding</keyword>
<dbReference type="SMART" id="SM00360">
    <property type="entry name" value="RRM"/>
    <property type="match status" value="1"/>
</dbReference>
<feature type="compositionally biased region" description="Basic and acidic residues" evidence="3">
    <location>
        <begin position="66"/>
        <end position="84"/>
    </location>
</feature>
<accession>A0A0G1U794</accession>
<sequence>MDNNKLYVGNLSYTVTTDQLKQHFSQAGTVTDAIVITDKASGRSKGFGFVTMSTPEEMQKAKEMFDGQDLDGRPLRVDVARPPRQDGGGFGQQQ</sequence>
<evidence type="ECO:0000256" key="1">
    <source>
        <dbReference type="ARBA" id="ARBA00022737"/>
    </source>
</evidence>
<dbReference type="CDD" id="cd21608">
    <property type="entry name" value="RRM2_NsCP33_like"/>
    <property type="match status" value="1"/>
</dbReference>
<dbReference type="InterPro" id="IPR048289">
    <property type="entry name" value="RRM2_NsCP33-like"/>
</dbReference>
<keyword evidence="1" id="KW-0677">Repeat</keyword>
<reference evidence="5 6" key="1">
    <citation type="journal article" date="2015" name="Nature">
        <title>rRNA introns, odd ribosomes, and small enigmatic genomes across a large radiation of phyla.</title>
        <authorList>
            <person name="Brown C.T."/>
            <person name="Hug L.A."/>
            <person name="Thomas B.C."/>
            <person name="Sharon I."/>
            <person name="Castelle C.J."/>
            <person name="Singh A."/>
            <person name="Wilkins M.J."/>
            <person name="Williams K.H."/>
            <person name="Banfield J.F."/>
        </authorList>
    </citation>
    <scope>NUCLEOTIDE SEQUENCE [LARGE SCALE GENOMIC DNA]</scope>
</reference>
<dbReference type="PANTHER" id="PTHR48025:SF1">
    <property type="entry name" value="RRM DOMAIN-CONTAINING PROTEIN"/>
    <property type="match status" value="1"/>
</dbReference>
<evidence type="ECO:0000313" key="5">
    <source>
        <dbReference type="EMBL" id="KKU62073.1"/>
    </source>
</evidence>
<feature type="region of interest" description="Disordered" evidence="3">
    <location>
        <begin position="66"/>
        <end position="94"/>
    </location>
</feature>
<dbReference type="GO" id="GO:0003729">
    <property type="term" value="F:mRNA binding"/>
    <property type="evidence" value="ECO:0007669"/>
    <property type="project" value="TreeGrafter"/>
</dbReference>
<dbReference type="InterPro" id="IPR012677">
    <property type="entry name" value="Nucleotide-bd_a/b_plait_sf"/>
</dbReference>
<dbReference type="PROSITE" id="PS50102">
    <property type="entry name" value="RRM"/>
    <property type="match status" value="1"/>
</dbReference>
<dbReference type="EMBL" id="LCNT01000001">
    <property type="protein sequence ID" value="KKU62073.1"/>
    <property type="molecule type" value="Genomic_DNA"/>
</dbReference>